<comment type="caution">
    <text evidence="1">The sequence shown here is derived from an EMBL/GenBank/DDBJ whole genome shotgun (WGS) entry which is preliminary data.</text>
</comment>
<evidence type="ECO:0000313" key="1">
    <source>
        <dbReference type="EMBL" id="KAK5784257.1"/>
    </source>
</evidence>
<dbReference type="Proteomes" id="UP001358586">
    <property type="component" value="Chromosome 11"/>
</dbReference>
<keyword evidence="2" id="KW-1185">Reference proteome</keyword>
<organism evidence="1 2">
    <name type="scientific">Gossypium arboreum</name>
    <name type="common">Tree cotton</name>
    <name type="synonym">Gossypium nanking</name>
    <dbReference type="NCBI Taxonomy" id="29729"/>
    <lineage>
        <taxon>Eukaryota</taxon>
        <taxon>Viridiplantae</taxon>
        <taxon>Streptophyta</taxon>
        <taxon>Embryophyta</taxon>
        <taxon>Tracheophyta</taxon>
        <taxon>Spermatophyta</taxon>
        <taxon>Magnoliopsida</taxon>
        <taxon>eudicotyledons</taxon>
        <taxon>Gunneridae</taxon>
        <taxon>Pentapetalae</taxon>
        <taxon>rosids</taxon>
        <taxon>malvids</taxon>
        <taxon>Malvales</taxon>
        <taxon>Malvaceae</taxon>
        <taxon>Malvoideae</taxon>
        <taxon>Gossypium</taxon>
    </lineage>
</organism>
<gene>
    <name evidence="1" type="ORF">PVK06_038780</name>
</gene>
<protein>
    <submittedName>
        <fullName evidence="1">Uncharacterized protein</fullName>
    </submittedName>
</protein>
<name>A0ABR0N361_GOSAR</name>
<sequence length="85" mass="9629">MIPGAAQPVEEHCPLQVSFLHYNSVNRAMGEKQIQRHWCVVLVNAEELDEFSNNCRNLLQAIGTADSSIVFSRPKLQFQNTRSKS</sequence>
<dbReference type="EMBL" id="JARKNE010000011">
    <property type="protein sequence ID" value="KAK5784257.1"/>
    <property type="molecule type" value="Genomic_DNA"/>
</dbReference>
<proteinExistence type="predicted"/>
<reference evidence="1 2" key="1">
    <citation type="submission" date="2023-03" db="EMBL/GenBank/DDBJ databases">
        <title>WGS of Gossypium arboreum.</title>
        <authorList>
            <person name="Yu D."/>
        </authorList>
    </citation>
    <scope>NUCLEOTIDE SEQUENCE [LARGE SCALE GENOMIC DNA]</scope>
    <source>
        <tissue evidence="1">Leaf</tissue>
    </source>
</reference>
<accession>A0ABR0N361</accession>
<evidence type="ECO:0000313" key="2">
    <source>
        <dbReference type="Proteomes" id="UP001358586"/>
    </source>
</evidence>